<name>A0A1A8IPP0_NOTKU</name>
<evidence type="ECO:0000313" key="3">
    <source>
        <dbReference type="EMBL" id="SBQ99259.1"/>
    </source>
</evidence>
<dbReference type="GO" id="GO:0005667">
    <property type="term" value="C:transcription regulator complex"/>
    <property type="evidence" value="ECO:0007669"/>
    <property type="project" value="TreeGrafter"/>
</dbReference>
<dbReference type="AlphaFoldDB" id="A0A1A8IPP0"/>
<dbReference type="EMBL" id="HAED01012851">
    <property type="protein sequence ID" value="SBQ99259.1"/>
    <property type="molecule type" value="Transcribed_RNA"/>
</dbReference>
<sequence length="437" mass="48585">MSDEEEARGGSPSGGTVRRLKRSHPAQSSSERCWVNIGVAFQSWRSEKKARGLPTDEAAALFLLDEGKKNASQPHGAGNGKIRVSKSQLQELIQHEVCTAEANNEAKTRQLMKAVEQMKDDTSIEKSFQQMEAQINLMSKRVEVALAYLKRTQDQSLTSAHADADRIRGDSDEATEISVQIDEEKSKCIIKIEEAVDLMKTAKCTLEEVRVNKEESTGAMVEFTPEKAPPTLSPNGSWTETKEGEKHVCWPSDEFSEKGSPPTLMPMLSSEQMVPTGDLKREPEDSQDEEKKIIEQPEDKKFKQKDMLRPPSLPANPFPSTLSMEAALYSLPQKVELNLALIRNPTRLSVLWNVVEADPAAPPMDSYIIFLTMEKDKGSGEFSKWYSYDTLKATSLPMCALIKKYKPGHKVCAAVVGKDIFGRYGPYSEVVTATIPN</sequence>
<feature type="compositionally biased region" description="Basic and acidic residues" evidence="1">
    <location>
        <begin position="278"/>
        <end position="299"/>
    </location>
</feature>
<dbReference type="GO" id="GO:0006355">
    <property type="term" value="P:regulation of DNA-templated transcription"/>
    <property type="evidence" value="ECO:0007669"/>
    <property type="project" value="TreeGrafter"/>
</dbReference>
<proteinExistence type="predicted"/>
<dbReference type="PANTHER" id="PTHR23210:SF26">
    <property type="entry name" value="ACTIVATING TRANSCRIPTION FACTOR 7-INTERACTING PROTEIN 1"/>
    <property type="match status" value="1"/>
</dbReference>
<dbReference type="GO" id="GO:0005634">
    <property type="term" value="C:nucleus"/>
    <property type="evidence" value="ECO:0007669"/>
    <property type="project" value="TreeGrafter"/>
</dbReference>
<gene>
    <name evidence="3" type="primary">CR954963.1</name>
</gene>
<feature type="region of interest" description="Disordered" evidence="1">
    <location>
        <begin position="254"/>
        <end position="299"/>
    </location>
</feature>
<reference evidence="3" key="2">
    <citation type="submission" date="2016-06" db="EMBL/GenBank/DDBJ databases">
        <title>The genome of a short-lived fish provides insights into sex chromosome evolution and the genetic control of aging.</title>
        <authorList>
            <person name="Reichwald K."/>
            <person name="Felder M."/>
            <person name="Petzold A."/>
            <person name="Koch P."/>
            <person name="Groth M."/>
            <person name="Platzer M."/>
        </authorList>
    </citation>
    <scope>NUCLEOTIDE SEQUENCE</scope>
    <source>
        <tissue evidence="3">Brain</tissue>
    </source>
</reference>
<dbReference type="InterPro" id="IPR026085">
    <property type="entry name" value="ATF7-int"/>
</dbReference>
<dbReference type="GO" id="GO:0003712">
    <property type="term" value="F:transcription coregulator activity"/>
    <property type="evidence" value="ECO:0007669"/>
    <property type="project" value="TreeGrafter"/>
</dbReference>
<reference evidence="3" key="1">
    <citation type="submission" date="2016-05" db="EMBL/GenBank/DDBJ databases">
        <authorList>
            <person name="Lavstsen T."/>
            <person name="Jespersen J.S."/>
        </authorList>
    </citation>
    <scope>NUCLEOTIDE SEQUENCE</scope>
    <source>
        <tissue evidence="3">Brain</tissue>
    </source>
</reference>
<protein>
    <submittedName>
        <fullName evidence="3">Activating transcription factor 7 interacting protein 2</fullName>
    </submittedName>
</protein>
<evidence type="ECO:0000259" key="2">
    <source>
        <dbReference type="Pfam" id="PF16794"/>
    </source>
</evidence>
<feature type="region of interest" description="Disordered" evidence="1">
    <location>
        <begin position="1"/>
        <end position="30"/>
    </location>
</feature>
<feature type="domain" description="Activating transcription factor 7-interacting protein Fn3" evidence="2">
    <location>
        <begin position="331"/>
        <end position="432"/>
    </location>
</feature>
<dbReference type="Pfam" id="PF16794">
    <property type="entry name" value="fn3_4"/>
    <property type="match status" value="1"/>
</dbReference>
<organism evidence="3">
    <name type="scientific">Nothobranchius kuhntae</name>
    <name type="common">Beira killifish</name>
    <dbReference type="NCBI Taxonomy" id="321403"/>
    <lineage>
        <taxon>Eukaryota</taxon>
        <taxon>Metazoa</taxon>
        <taxon>Chordata</taxon>
        <taxon>Craniata</taxon>
        <taxon>Vertebrata</taxon>
        <taxon>Euteleostomi</taxon>
        <taxon>Actinopterygii</taxon>
        <taxon>Neopterygii</taxon>
        <taxon>Teleostei</taxon>
        <taxon>Neoteleostei</taxon>
        <taxon>Acanthomorphata</taxon>
        <taxon>Ovalentaria</taxon>
        <taxon>Atherinomorphae</taxon>
        <taxon>Cyprinodontiformes</taxon>
        <taxon>Nothobranchiidae</taxon>
        <taxon>Nothobranchius</taxon>
    </lineage>
</organism>
<accession>A0A1A8IPP0</accession>
<dbReference type="InterPro" id="IPR056565">
    <property type="entry name" value="Fn3_ATF7IP"/>
</dbReference>
<evidence type="ECO:0000256" key="1">
    <source>
        <dbReference type="SAM" id="MobiDB-lite"/>
    </source>
</evidence>
<dbReference type="PANTHER" id="PTHR23210">
    <property type="entry name" value="ACTIVATING TRANSCRIPTION FACTOR 7 INTERACTING PROTEIN"/>
    <property type="match status" value="1"/>
</dbReference>